<reference evidence="1" key="1">
    <citation type="submission" date="2018-05" db="EMBL/GenBank/DDBJ databases">
        <authorList>
            <person name="Lanie J.A."/>
            <person name="Ng W.-L."/>
            <person name="Kazmierczak K.M."/>
            <person name="Andrzejewski T.M."/>
            <person name="Davidsen T.M."/>
            <person name="Wayne K.J."/>
            <person name="Tettelin H."/>
            <person name="Glass J.I."/>
            <person name="Rusch D."/>
            <person name="Podicherti R."/>
            <person name="Tsui H.-C.T."/>
            <person name="Winkler M.E."/>
        </authorList>
    </citation>
    <scope>NUCLEOTIDE SEQUENCE</scope>
</reference>
<evidence type="ECO:0000313" key="1">
    <source>
        <dbReference type="EMBL" id="SVB97657.1"/>
    </source>
</evidence>
<dbReference type="PANTHER" id="PTHR10098">
    <property type="entry name" value="RAPSYN-RELATED"/>
    <property type="match status" value="1"/>
</dbReference>
<dbReference type="SMART" id="SM00028">
    <property type="entry name" value="TPR"/>
    <property type="match status" value="5"/>
</dbReference>
<protein>
    <submittedName>
        <fullName evidence="1">Uncharacterized protein</fullName>
    </submittedName>
</protein>
<accession>A0A382IEI5</accession>
<dbReference type="EMBL" id="UINC01066693">
    <property type="protein sequence ID" value="SVB97657.1"/>
    <property type="molecule type" value="Genomic_DNA"/>
</dbReference>
<dbReference type="Gene3D" id="1.25.40.10">
    <property type="entry name" value="Tetratricopeptide repeat domain"/>
    <property type="match status" value="2"/>
</dbReference>
<sequence>MANSKGNNWVLRDGVWHDTVSSDSNGIVISDSVVMGDVIQNIILENPDHIIHAVREALDNLGFSAKGAHPTSISGEQEIQLQHTLTLADSITERGLELGGWTEISLGYACELKRDMNGARMHFERALRIAKRDSPEEQDTRLHRHAELGIAILEMELGNLNTAEKIAQELRLDFLQDNDNLGTSYAEEILGLIAYSRGNYQQAESYHSASLNMRESIGYEEGIANSKINLGNVAMSQQKVDKASNLFSEAQSSDPSERDKAQLLCSRGVNEMQKGNVSRAIDLLNQSLKIRNKIKHSDGQTECYNYLGTAYMMQGRFDKGWDVCSKARDNADRDQDEGAKAHALFHMGQASVSMGDMSRGISELRLARGI</sequence>
<dbReference type="PANTHER" id="PTHR10098:SF108">
    <property type="entry name" value="TETRATRICOPEPTIDE REPEAT PROTEIN 28"/>
    <property type="match status" value="1"/>
</dbReference>
<dbReference type="InterPro" id="IPR019734">
    <property type="entry name" value="TPR_rpt"/>
</dbReference>
<dbReference type="InterPro" id="IPR011990">
    <property type="entry name" value="TPR-like_helical_dom_sf"/>
</dbReference>
<organism evidence="1">
    <name type="scientific">marine metagenome</name>
    <dbReference type="NCBI Taxonomy" id="408172"/>
    <lineage>
        <taxon>unclassified sequences</taxon>
        <taxon>metagenomes</taxon>
        <taxon>ecological metagenomes</taxon>
    </lineage>
</organism>
<dbReference type="PROSITE" id="PS50005">
    <property type="entry name" value="TPR"/>
    <property type="match status" value="1"/>
</dbReference>
<gene>
    <name evidence="1" type="ORF">METZ01_LOCUS250511</name>
</gene>
<dbReference type="SUPFAM" id="SSF48452">
    <property type="entry name" value="TPR-like"/>
    <property type="match status" value="2"/>
</dbReference>
<proteinExistence type="predicted"/>
<dbReference type="AlphaFoldDB" id="A0A382IEI5"/>
<name>A0A382IEI5_9ZZZZ</name>
<feature type="non-terminal residue" evidence="1">
    <location>
        <position position="370"/>
    </location>
</feature>